<gene>
    <name evidence="2" type="ORF">HT99x_001710</name>
    <name evidence="1" type="ORF">HT99x_03174</name>
</gene>
<reference evidence="2" key="3">
    <citation type="submission" date="2021-06" db="EMBL/GenBank/DDBJ databases">
        <title>Genomic Description and Analysis of Intracellular Bacteria, Candidatus Berkiella cookevillensis and Candidatus Berkiella aquae.</title>
        <authorList>
            <person name="Kidane D.T."/>
            <person name="Mehari Y.T."/>
            <person name="Rice F.C."/>
            <person name="Arivett B.A."/>
            <person name="Farone A.L."/>
            <person name="Berk S.G."/>
            <person name="Farone M.B."/>
        </authorList>
    </citation>
    <scope>NUCLEOTIDE SEQUENCE</scope>
    <source>
        <strain evidence="2">HT99</strain>
    </source>
</reference>
<keyword evidence="1" id="KW-0808">Transferase</keyword>
<organism evidence="1">
    <name type="scientific">Candidatus Berkiella aquae</name>
    <dbReference type="NCBI Taxonomy" id="295108"/>
    <lineage>
        <taxon>Bacteria</taxon>
        <taxon>Pseudomonadati</taxon>
        <taxon>Pseudomonadota</taxon>
        <taxon>Gammaproteobacteria</taxon>
        <taxon>Candidatus Berkiellales</taxon>
        <taxon>Candidatus Berkiellaceae</taxon>
        <taxon>Candidatus Berkiella</taxon>
    </lineage>
</organism>
<protein>
    <submittedName>
        <fullName evidence="1">3-deoxy-D-manno-octulosonic-acid kinase</fullName>
    </submittedName>
    <submittedName>
        <fullName evidence="2">Lipopolysaccharide kinase InaA family protein</fullName>
    </submittedName>
</protein>
<dbReference type="STRING" id="295108.HT99x_03174"/>
<reference evidence="2" key="2">
    <citation type="journal article" date="2016" name="Genome Announc.">
        <title>Draft Genome Sequences of Two Novel Amoeba-Resistant Intranuclear Bacteria, 'Candidatus Berkiella cookevillensis' and 'Candidatus Berkiella aquae'.</title>
        <authorList>
            <person name="Mehari Y.T."/>
            <person name="Arivett B.A."/>
            <person name="Farone A.L."/>
            <person name="Gunderson J.H."/>
            <person name="Farone M.B."/>
        </authorList>
    </citation>
    <scope>NUCLEOTIDE SEQUENCE</scope>
    <source>
        <strain evidence="2">HT99</strain>
    </source>
</reference>
<dbReference type="SUPFAM" id="SSF56112">
    <property type="entry name" value="Protein kinase-like (PK-like)"/>
    <property type="match status" value="1"/>
</dbReference>
<proteinExistence type="predicted"/>
<dbReference type="RefSeq" id="WP_075067756.1">
    <property type="nucleotide sequence ID" value="NZ_LKAJ02000001.1"/>
</dbReference>
<dbReference type="Pfam" id="PF06293">
    <property type="entry name" value="Kdo"/>
    <property type="match status" value="1"/>
</dbReference>
<accession>A0A0Q9YA36</accession>
<name>A0A0Q9YA36_9GAMM</name>
<keyword evidence="1" id="KW-0418">Kinase</keyword>
<dbReference type="GO" id="GO:0016301">
    <property type="term" value="F:kinase activity"/>
    <property type="evidence" value="ECO:0007669"/>
    <property type="project" value="UniProtKB-KW"/>
</dbReference>
<dbReference type="EMBL" id="LKAJ02000001">
    <property type="protein sequence ID" value="MCS5710137.1"/>
    <property type="molecule type" value="Genomic_DNA"/>
</dbReference>
<reference evidence="1" key="1">
    <citation type="submission" date="2015-09" db="EMBL/GenBank/DDBJ databases">
        <title>Draft Genome Sequences of Two Novel Amoeba-resistant Intranuclear Bacteria, Candidatus Berkiella cookevillensis and Candidatus Berkiella aquae.</title>
        <authorList>
            <person name="Mehari Y.T."/>
            <person name="Arivett B.A."/>
            <person name="Farone A.L."/>
            <person name="Gunderson J.H."/>
            <person name="Farone M.B."/>
        </authorList>
    </citation>
    <scope>NUCLEOTIDE SEQUENCE [LARGE SCALE GENOMIC DNA]</scope>
    <source>
        <strain evidence="1">HT99</strain>
    </source>
</reference>
<evidence type="ECO:0000313" key="3">
    <source>
        <dbReference type="Proteomes" id="UP000051497"/>
    </source>
</evidence>
<sequence>MKMIDCKWNKLTICQPQFHTQKMQVVLQDVDSAMQTPLKILKDDPTSTVVVVSVDDEPIVIKRSNTKGVLHGLRRLVCTSRAKKNWHYAKRLALANIKTFEPIAYVEDRFGPFKKRSYFICSLIKGIDALHFFSQINYQSQWEVVAQKIVELIQQLGDEHLSHRDLNLSNIILVKEQPYLIDLDSMRQYRWRLHANRATQHAVKRFMENWQDYPEISAQVAQIFTSHFQARGLLC</sequence>
<keyword evidence="3" id="KW-1185">Reference proteome</keyword>
<dbReference type="EMBL" id="LKAJ01000027">
    <property type="protein sequence ID" value="KRG17564.1"/>
    <property type="molecule type" value="Genomic_DNA"/>
</dbReference>
<dbReference type="Proteomes" id="UP000051497">
    <property type="component" value="Unassembled WGS sequence"/>
</dbReference>
<evidence type="ECO:0000313" key="2">
    <source>
        <dbReference type="EMBL" id="MCS5710137.1"/>
    </source>
</evidence>
<dbReference type="AlphaFoldDB" id="A0A0Q9YA36"/>
<dbReference type="InterPro" id="IPR011009">
    <property type="entry name" value="Kinase-like_dom_sf"/>
</dbReference>
<evidence type="ECO:0000313" key="1">
    <source>
        <dbReference type="EMBL" id="KRG17564.1"/>
    </source>
</evidence>
<comment type="caution">
    <text evidence="1">The sequence shown here is derived from an EMBL/GenBank/DDBJ whole genome shotgun (WGS) entry which is preliminary data.</text>
</comment>
<dbReference type="OrthoDB" id="8532943at2"/>
<dbReference type="Gene3D" id="1.10.510.10">
    <property type="entry name" value="Transferase(Phosphotransferase) domain 1"/>
    <property type="match status" value="1"/>
</dbReference>